<dbReference type="InterPro" id="IPR045895">
    <property type="entry name" value="bHLH91-like"/>
</dbReference>
<organism evidence="1 2">
    <name type="scientific">Marchantia polymorpha subsp. ruderalis</name>
    <dbReference type="NCBI Taxonomy" id="1480154"/>
    <lineage>
        <taxon>Eukaryota</taxon>
        <taxon>Viridiplantae</taxon>
        <taxon>Streptophyta</taxon>
        <taxon>Embryophyta</taxon>
        <taxon>Marchantiophyta</taxon>
        <taxon>Marchantiopsida</taxon>
        <taxon>Marchantiidae</taxon>
        <taxon>Marchantiales</taxon>
        <taxon>Marchantiaceae</taxon>
        <taxon>Marchantia</taxon>
    </lineage>
</organism>
<dbReference type="PANTHER" id="PTHR46834:SF1">
    <property type="entry name" value="TRANSCRIPTION FACTOR BHLH10"/>
    <property type="match status" value="1"/>
</dbReference>
<protein>
    <recommendedName>
        <fullName evidence="3">ACT domain-containing protein</fullName>
    </recommendedName>
</protein>
<name>A0A176WC64_MARPO</name>
<dbReference type="EMBL" id="LVLJ01001246">
    <property type="protein sequence ID" value="OAE30798.1"/>
    <property type="molecule type" value="Genomic_DNA"/>
</dbReference>
<dbReference type="AlphaFoldDB" id="A0A176WC64"/>
<dbReference type="Proteomes" id="UP000077202">
    <property type="component" value="Unassembled WGS sequence"/>
</dbReference>
<comment type="caution">
    <text evidence="1">The sequence shown here is derived from an EMBL/GenBank/DDBJ whole genome shotgun (WGS) entry which is preliminary data.</text>
</comment>
<proteinExistence type="predicted"/>
<sequence>MPTMRTPGTYLRTDSVVVPGGQIAHFKDIMEHSSVRTTEFTPIQGTMVRISSQESSLPPSAQLTRLQNSQGEAVRENSFPPLGAMNALMKTASDNSYEGMTHAQEILCRPKPVLSGPSFAKADRASILEETIAHVKNLGDQKASLEKIKHEKLKELCQQRAEKGQCQEWEMSGEANCLWMKRTSRGGTQVDIRIVQNEISVSVVQKHLPRFLLRMVTALESKLKLEILNVTGHVIDDFDVYNFRVEIKGSSCPQANEIMANIMETLDSVFLNHG</sequence>
<gene>
    <name evidence="1" type="ORF">AXG93_3522s1180</name>
</gene>
<evidence type="ECO:0000313" key="1">
    <source>
        <dbReference type="EMBL" id="OAE30798.1"/>
    </source>
</evidence>
<dbReference type="GO" id="GO:0006355">
    <property type="term" value="P:regulation of DNA-templated transcription"/>
    <property type="evidence" value="ECO:0007669"/>
    <property type="project" value="InterPro"/>
</dbReference>
<accession>A0A176WC64</accession>
<keyword evidence="2" id="KW-1185">Reference proteome</keyword>
<evidence type="ECO:0000313" key="2">
    <source>
        <dbReference type="Proteomes" id="UP000077202"/>
    </source>
</evidence>
<evidence type="ECO:0008006" key="3">
    <source>
        <dbReference type="Google" id="ProtNLM"/>
    </source>
</evidence>
<dbReference type="PANTHER" id="PTHR46834">
    <property type="entry name" value="TRANSCRIPTION FACTOR BHLH91"/>
    <property type="match status" value="1"/>
</dbReference>
<reference evidence="1" key="1">
    <citation type="submission" date="2016-03" db="EMBL/GenBank/DDBJ databases">
        <title>Mechanisms controlling the formation of the plant cell surface in tip-growing cells are functionally conserved among land plants.</title>
        <authorList>
            <person name="Honkanen S."/>
            <person name="Jones V.A."/>
            <person name="Morieri G."/>
            <person name="Champion C."/>
            <person name="Hetherington A.J."/>
            <person name="Kelly S."/>
            <person name="Saint-Marcoux D."/>
            <person name="Proust H."/>
            <person name="Prescott H."/>
            <person name="Dolan L."/>
        </authorList>
    </citation>
    <scope>NUCLEOTIDE SEQUENCE [LARGE SCALE GENOMIC DNA]</scope>
    <source>
        <tissue evidence="1">Whole gametophyte</tissue>
    </source>
</reference>